<name>A0A1H4IF58_9NOCA</name>
<dbReference type="EMBL" id="FNSV01000002">
    <property type="protein sequence ID" value="SEB31902.1"/>
    <property type="molecule type" value="Genomic_DNA"/>
</dbReference>
<evidence type="ECO:0000313" key="2">
    <source>
        <dbReference type="EMBL" id="SEB31902.1"/>
    </source>
</evidence>
<keyword evidence="1" id="KW-0812">Transmembrane</keyword>
<keyword evidence="1" id="KW-0472">Membrane</keyword>
<feature type="transmembrane region" description="Helical" evidence="1">
    <location>
        <begin position="57"/>
        <end position="79"/>
    </location>
</feature>
<dbReference type="AlphaFoldDB" id="A0A1H4IF58"/>
<dbReference type="Proteomes" id="UP000183561">
    <property type="component" value="Unassembled WGS sequence"/>
</dbReference>
<gene>
    <name evidence="2" type="ORF">SAMN04490239_0463</name>
</gene>
<proteinExistence type="predicted"/>
<keyword evidence="1" id="KW-1133">Transmembrane helix</keyword>
<keyword evidence="3" id="KW-1185">Reference proteome</keyword>
<dbReference type="OrthoDB" id="4478220at2"/>
<reference evidence="3" key="1">
    <citation type="submission" date="2016-10" db="EMBL/GenBank/DDBJ databases">
        <authorList>
            <person name="Varghese N."/>
            <person name="Submissions S."/>
        </authorList>
    </citation>
    <scope>NUCLEOTIDE SEQUENCE [LARGE SCALE GENOMIC DNA]</scope>
    <source>
        <strain evidence="3">DSM 44498</strain>
    </source>
</reference>
<dbReference type="RefSeq" id="WP_072950837.1">
    <property type="nucleotide sequence ID" value="NZ_FNSV01000002.1"/>
</dbReference>
<feature type="transmembrane region" description="Helical" evidence="1">
    <location>
        <begin position="15"/>
        <end position="45"/>
    </location>
</feature>
<sequence>MQTKYLDARDLRWPWIAAATLVGVGALSVTSPLTVLGGAAAVVFVGLGVFRNPRHRVTGATIVSVGVGLMVPGLPTLLLQGVNSL</sequence>
<organism evidence="2 3">
    <name type="scientific">Rhodococcus koreensis</name>
    <dbReference type="NCBI Taxonomy" id="99653"/>
    <lineage>
        <taxon>Bacteria</taxon>
        <taxon>Bacillati</taxon>
        <taxon>Actinomycetota</taxon>
        <taxon>Actinomycetes</taxon>
        <taxon>Mycobacteriales</taxon>
        <taxon>Nocardiaceae</taxon>
        <taxon>Rhodococcus</taxon>
    </lineage>
</organism>
<accession>A0A1H4IF58</accession>
<evidence type="ECO:0000256" key="1">
    <source>
        <dbReference type="SAM" id="Phobius"/>
    </source>
</evidence>
<evidence type="ECO:0000313" key="3">
    <source>
        <dbReference type="Proteomes" id="UP000183561"/>
    </source>
</evidence>
<protein>
    <submittedName>
        <fullName evidence="2">Uncharacterized protein</fullName>
    </submittedName>
</protein>